<evidence type="ECO:0000313" key="2">
    <source>
        <dbReference type="EMBL" id="PRO71904.1"/>
    </source>
</evidence>
<accession>A0A2S9V661</accession>
<dbReference type="AlphaFoldDB" id="A0A2S9V661"/>
<evidence type="ECO:0000313" key="3">
    <source>
        <dbReference type="Proteomes" id="UP000238949"/>
    </source>
</evidence>
<keyword evidence="3" id="KW-1185">Reference proteome</keyword>
<organism evidence="2 3">
    <name type="scientific">Alteromonas alba</name>
    <dbReference type="NCBI Taxonomy" id="2079529"/>
    <lineage>
        <taxon>Bacteria</taxon>
        <taxon>Pseudomonadati</taxon>
        <taxon>Pseudomonadota</taxon>
        <taxon>Gammaproteobacteria</taxon>
        <taxon>Alteromonadales</taxon>
        <taxon>Alteromonadaceae</taxon>
        <taxon>Alteromonas/Salinimonas group</taxon>
        <taxon>Alteromonas</taxon>
    </lineage>
</organism>
<dbReference type="Proteomes" id="UP000238949">
    <property type="component" value="Unassembled WGS sequence"/>
</dbReference>
<sequence length="141" mass="15747">MKRLFLLTCLLVNCLAAHAKSSDHVVVITRQDSSINTISKSQLRNLFMSNLALPDVTPIALSPGEVARSIFNIRVIGLTESRIQAYWAQMRFSGRQQRPETADSIDELILMIESSKDTIGYLPEGTPLPEDIKIIYRSSAQ</sequence>
<evidence type="ECO:0000256" key="1">
    <source>
        <dbReference type="SAM" id="SignalP"/>
    </source>
</evidence>
<protein>
    <recommendedName>
        <fullName evidence="4">Phosphate ABC transporter substrate-binding protein</fullName>
    </recommendedName>
</protein>
<dbReference type="EMBL" id="PVNP01000196">
    <property type="protein sequence ID" value="PRO71904.1"/>
    <property type="molecule type" value="Genomic_DNA"/>
</dbReference>
<dbReference type="SUPFAM" id="SSF53850">
    <property type="entry name" value="Periplasmic binding protein-like II"/>
    <property type="match status" value="1"/>
</dbReference>
<keyword evidence="1" id="KW-0732">Signal</keyword>
<proteinExistence type="predicted"/>
<feature type="signal peptide" evidence="1">
    <location>
        <begin position="1"/>
        <end position="19"/>
    </location>
</feature>
<feature type="chain" id="PRO_5015547384" description="Phosphate ABC transporter substrate-binding protein" evidence="1">
    <location>
        <begin position="20"/>
        <end position="141"/>
    </location>
</feature>
<name>A0A2S9V661_9ALTE</name>
<reference evidence="3" key="1">
    <citation type="journal article" date="2020" name="Int. J. Syst. Evol. Microbiol.">
        <title>Alteromonas alba sp. nov., a marine bacterium isolated from the seawater of the West Pacific Ocean.</title>
        <authorList>
            <person name="Sun C."/>
            <person name="Wu Y.-H."/>
            <person name="Xamxidin M."/>
            <person name="Cheng H."/>
            <person name="Xu X.-W."/>
        </authorList>
    </citation>
    <scope>NUCLEOTIDE SEQUENCE [LARGE SCALE GENOMIC DNA]</scope>
    <source>
        <strain evidence="3">190</strain>
    </source>
</reference>
<gene>
    <name evidence="2" type="ORF">C6Y40_19475</name>
</gene>
<comment type="caution">
    <text evidence="2">The sequence shown here is derived from an EMBL/GenBank/DDBJ whole genome shotgun (WGS) entry which is preliminary data.</text>
</comment>
<evidence type="ECO:0008006" key="4">
    <source>
        <dbReference type="Google" id="ProtNLM"/>
    </source>
</evidence>